<name>A0A2P2Q9G5_RHIMU</name>
<protein>
    <submittedName>
        <fullName evidence="1">Uncharacterized protein</fullName>
    </submittedName>
</protein>
<dbReference type="EMBL" id="GGEC01083164">
    <property type="protein sequence ID" value="MBX63648.1"/>
    <property type="molecule type" value="Transcribed_RNA"/>
</dbReference>
<reference evidence="1" key="1">
    <citation type="submission" date="2018-02" db="EMBL/GenBank/DDBJ databases">
        <title>Rhizophora mucronata_Transcriptome.</title>
        <authorList>
            <person name="Meera S.P."/>
            <person name="Sreeshan A."/>
            <person name="Augustine A."/>
        </authorList>
    </citation>
    <scope>NUCLEOTIDE SEQUENCE</scope>
    <source>
        <tissue evidence="1">Leaf</tissue>
    </source>
</reference>
<evidence type="ECO:0000313" key="1">
    <source>
        <dbReference type="EMBL" id="MBX63648.1"/>
    </source>
</evidence>
<dbReference type="AlphaFoldDB" id="A0A2P2Q9G5"/>
<organism evidence="1">
    <name type="scientific">Rhizophora mucronata</name>
    <name type="common">Asiatic mangrove</name>
    <dbReference type="NCBI Taxonomy" id="61149"/>
    <lineage>
        <taxon>Eukaryota</taxon>
        <taxon>Viridiplantae</taxon>
        <taxon>Streptophyta</taxon>
        <taxon>Embryophyta</taxon>
        <taxon>Tracheophyta</taxon>
        <taxon>Spermatophyta</taxon>
        <taxon>Magnoliopsida</taxon>
        <taxon>eudicotyledons</taxon>
        <taxon>Gunneridae</taxon>
        <taxon>Pentapetalae</taxon>
        <taxon>rosids</taxon>
        <taxon>fabids</taxon>
        <taxon>Malpighiales</taxon>
        <taxon>Rhizophoraceae</taxon>
        <taxon>Rhizophora</taxon>
    </lineage>
</organism>
<sequence length="50" mass="5803">MLTFPTHFNSWIYQVFGTFSINIIEHNLQNDLNLRGFAASQSQSSLTHFE</sequence>
<proteinExistence type="predicted"/>
<accession>A0A2P2Q9G5</accession>